<dbReference type="RefSeq" id="WP_096633238.1">
    <property type="nucleotide sequence ID" value="NZ_NSGR01000003.1"/>
</dbReference>
<proteinExistence type="predicted"/>
<protein>
    <submittedName>
        <fullName evidence="2">Uncharacterized protein</fullName>
    </submittedName>
</protein>
<gene>
    <name evidence="2" type="ORF">A9Y57_00157</name>
    <name evidence="1" type="ORF">A9Y57_00523</name>
</gene>
<evidence type="ECO:0000313" key="2">
    <source>
        <dbReference type="EMBL" id="PCH14154.1"/>
    </source>
</evidence>
<sequence length="205" mass="22077">MAITPVKRSGYTKDTPKFYLIDAGAVYKNVKYNTQTKVYEGERLGATADGNKFTIEVNYRTIEIDGVKTKAKGQEILESQNAKLETNVKELTADNIRMAINGTVTDGDGITAPTGSKIISGKGKLDLTDYLENIALVGTLSGTNEPVIVILDNALCTSGLEFETKDNEEAVIPMVFEAHADEDQVDDLSLPARIIFPAVSTGGVV</sequence>
<dbReference type="Proteomes" id="UP000217465">
    <property type="component" value="Unassembled WGS sequence"/>
</dbReference>
<evidence type="ECO:0000313" key="3">
    <source>
        <dbReference type="Proteomes" id="UP000217465"/>
    </source>
</evidence>
<name>A0A854WBB4_9STRE</name>
<dbReference type="AlphaFoldDB" id="A0A854WBB4"/>
<comment type="caution">
    <text evidence="2">The sequence shown here is derived from an EMBL/GenBank/DDBJ whole genome shotgun (WGS) entry which is preliminary data.</text>
</comment>
<dbReference type="EMBL" id="NSGR01000004">
    <property type="protein sequence ID" value="PCH13888.1"/>
    <property type="molecule type" value="Genomic_DNA"/>
</dbReference>
<accession>A0A854WBB4</accession>
<organism evidence="2 3">
    <name type="scientific">Streptococcus parauberis</name>
    <dbReference type="NCBI Taxonomy" id="1348"/>
    <lineage>
        <taxon>Bacteria</taxon>
        <taxon>Bacillati</taxon>
        <taxon>Bacillota</taxon>
        <taxon>Bacilli</taxon>
        <taxon>Lactobacillales</taxon>
        <taxon>Streptococcaceae</taxon>
        <taxon>Streptococcus</taxon>
    </lineage>
</organism>
<reference evidence="2 3" key="1">
    <citation type="submission" date="2016-06" db="EMBL/GenBank/DDBJ databases">
        <authorList>
            <person name="Haines A.N."/>
            <person name="Council K.R."/>
        </authorList>
    </citation>
    <scope>NUCLEOTIDE SEQUENCE [LARGE SCALE GENOMIC DNA]</scope>
    <source>
        <strain evidence="2 3">SP158-29</strain>
    </source>
</reference>
<evidence type="ECO:0000313" key="1">
    <source>
        <dbReference type="EMBL" id="PCH13888.1"/>
    </source>
</evidence>
<dbReference type="EMBL" id="NSGR01000003">
    <property type="protein sequence ID" value="PCH14154.1"/>
    <property type="molecule type" value="Genomic_DNA"/>
</dbReference>